<protein>
    <submittedName>
        <fullName evidence="1">Uncharacterized protein</fullName>
    </submittedName>
</protein>
<proteinExistence type="predicted"/>
<gene>
    <name evidence="1" type="ORF">Zm00014a_039256</name>
</gene>
<dbReference type="ExpressionAtlas" id="A0A3L6EMK0">
    <property type="expression patterns" value="baseline and differential"/>
</dbReference>
<reference evidence="1 2" key="1">
    <citation type="journal article" date="2018" name="Nat. Genet.">
        <title>Extensive intraspecific gene order and gene structural variations between Mo17 and other maize genomes.</title>
        <authorList>
            <person name="Sun S."/>
            <person name="Zhou Y."/>
            <person name="Chen J."/>
            <person name="Shi J."/>
            <person name="Zhao H."/>
            <person name="Zhao H."/>
            <person name="Song W."/>
            <person name="Zhang M."/>
            <person name="Cui Y."/>
            <person name="Dong X."/>
            <person name="Liu H."/>
            <person name="Ma X."/>
            <person name="Jiao Y."/>
            <person name="Wang B."/>
            <person name="Wei X."/>
            <person name="Stein J.C."/>
            <person name="Glaubitz J.C."/>
            <person name="Lu F."/>
            <person name="Yu G."/>
            <person name="Liang C."/>
            <person name="Fengler K."/>
            <person name="Li B."/>
            <person name="Rafalski A."/>
            <person name="Schnable P.S."/>
            <person name="Ware D.H."/>
            <person name="Buckler E.S."/>
            <person name="Lai J."/>
        </authorList>
    </citation>
    <scope>NUCLEOTIDE SEQUENCE [LARGE SCALE GENOMIC DNA]</scope>
    <source>
        <strain evidence="2">cv. Missouri 17</strain>
        <tissue evidence="1">Seedling</tissue>
    </source>
</reference>
<comment type="caution">
    <text evidence="1">The sequence shown here is derived from an EMBL/GenBank/DDBJ whole genome shotgun (WGS) entry which is preliminary data.</text>
</comment>
<sequence>MTRFIRSNNGLQNTEQQKISKYISTHVTEAFPVRKAGNFGNENCKGHGDSAKLNTFVPSMEAAKPGFKEVEKWSENALWSVSELQVGDEKQTGSNKFDMERVLKGFGACDAFVASGLNAPNGQVGGITFKSSDIALLI</sequence>
<evidence type="ECO:0000313" key="1">
    <source>
        <dbReference type="EMBL" id="PWZ22075.1"/>
    </source>
</evidence>
<dbReference type="AlphaFoldDB" id="A0A3L6EMK0"/>
<dbReference type="Proteomes" id="UP000251960">
    <property type="component" value="Chromosome 5"/>
</dbReference>
<dbReference type="EMBL" id="NCVQ01000006">
    <property type="protein sequence ID" value="PWZ22075.1"/>
    <property type="molecule type" value="Genomic_DNA"/>
</dbReference>
<evidence type="ECO:0000313" key="2">
    <source>
        <dbReference type="Proteomes" id="UP000251960"/>
    </source>
</evidence>
<organism evidence="1 2">
    <name type="scientific">Zea mays</name>
    <name type="common">Maize</name>
    <dbReference type="NCBI Taxonomy" id="4577"/>
    <lineage>
        <taxon>Eukaryota</taxon>
        <taxon>Viridiplantae</taxon>
        <taxon>Streptophyta</taxon>
        <taxon>Embryophyta</taxon>
        <taxon>Tracheophyta</taxon>
        <taxon>Spermatophyta</taxon>
        <taxon>Magnoliopsida</taxon>
        <taxon>Liliopsida</taxon>
        <taxon>Poales</taxon>
        <taxon>Poaceae</taxon>
        <taxon>PACMAD clade</taxon>
        <taxon>Panicoideae</taxon>
        <taxon>Andropogonodae</taxon>
        <taxon>Andropogoneae</taxon>
        <taxon>Tripsacinae</taxon>
        <taxon>Zea</taxon>
    </lineage>
</organism>
<name>A0A3L6EMK0_MAIZE</name>
<accession>A0A3L6EMK0</accession>